<accession>A0A0A9H793</accession>
<reference evidence="1" key="1">
    <citation type="submission" date="2014-09" db="EMBL/GenBank/DDBJ databases">
        <authorList>
            <person name="Magalhaes I.L.F."/>
            <person name="Oliveira U."/>
            <person name="Santos F.R."/>
            <person name="Vidigal T.H.D.A."/>
            <person name="Brescovit A.D."/>
            <person name="Santos A.J."/>
        </authorList>
    </citation>
    <scope>NUCLEOTIDE SEQUENCE</scope>
    <source>
        <tissue evidence="1">Shoot tissue taken approximately 20 cm above the soil surface</tissue>
    </source>
</reference>
<dbReference type="AlphaFoldDB" id="A0A0A9H793"/>
<reference evidence="1" key="2">
    <citation type="journal article" date="2015" name="Data Brief">
        <title>Shoot transcriptome of the giant reed, Arundo donax.</title>
        <authorList>
            <person name="Barrero R.A."/>
            <person name="Guerrero F.D."/>
            <person name="Moolhuijzen P."/>
            <person name="Goolsby J.A."/>
            <person name="Tidwell J."/>
            <person name="Bellgard S.E."/>
            <person name="Bellgard M.I."/>
        </authorList>
    </citation>
    <scope>NUCLEOTIDE SEQUENCE</scope>
    <source>
        <tissue evidence="1">Shoot tissue taken approximately 20 cm above the soil surface</tissue>
    </source>
</reference>
<protein>
    <submittedName>
        <fullName evidence="1">Uncharacterized protein</fullName>
    </submittedName>
</protein>
<sequence length="17" mass="2166">MHLICHEKQHREIYLKS</sequence>
<name>A0A0A9H793_ARUDO</name>
<organism evidence="1">
    <name type="scientific">Arundo donax</name>
    <name type="common">Giant reed</name>
    <name type="synonym">Donax arundinaceus</name>
    <dbReference type="NCBI Taxonomy" id="35708"/>
    <lineage>
        <taxon>Eukaryota</taxon>
        <taxon>Viridiplantae</taxon>
        <taxon>Streptophyta</taxon>
        <taxon>Embryophyta</taxon>
        <taxon>Tracheophyta</taxon>
        <taxon>Spermatophyta</taxon>
        <taxon>Magnoliopsida</taxon>
        <taxon>Liliopsida</taxon>
        <taxon>Poales</taxon>
        <taxon>Poaceae</taxon>
        <taxon>PACMAD clade</taxon>
        <taxon>Arundinoideae</taxon>
        <taxon>Arundineae</taxon>
        <taxon>Arundo</taxon>
    </lineage>
</organism>
<evidence type="ECO:0000313" key="1">
    <source>
        <dbReference type="EMBL" id="JAE31649.1"/>
    </source>
</evidence>
<proteinExistence type="predicted"/>
<dbReference type="EMBL" id="GBRH01166247">
    <property type="protein sequence ID" value="JAE31649.1"/>
    <property type="molecule type" value="Transcribed_RNA"/>
</dbReference>